<protein>
    <submittedName>
        <fullName evidence="9">Uncharacterized membrane protein YckC, RDD family</fullName>
    </submittedName>
</protein>
<dbReference type="Proteomes" id="UP000184216">
    <property type="component" value="Unassembled WGS sequence"/>
</dbReference>
<reference evidence="9 10" key="2">
    <citation type="submission" date="2016-11" db="EMBL/GenBank/DDBJ databases">
        <authorList>
            <person name="Varghese N."/>
            <person name="Submissions S."/>
        </authorList>
    </citation>
    <scope>NUCLEOTIDE SEQUENCE [LARGE SCALE GENOMIC DNA]</scope>
    <source>
        <strain evidence="9 10">DSM 6368</strain>
    </source>
</reference>
<dbReference type="RefSeq" id="WP_073394905.1">
    <property type="nucleotide sequence ID" value="NZ_FRBX01000002.1"/>
</dbReference>
<evidence type="ECO:0000256" key="4">
    <source>
        <dbReference type="ARBA" id="ARBA00022989"/>
    </source>
</evidence>
<reference evidence="8 11" key="1">
    <citation type="submission" date="2016-11" db="EMBL/GenBank/DDBJ databases">
        <title>Whole genomes of Flavobacteriaceae.</title>
        <authorList>
            <person name="Stine C."/>
            <person name="Li C."/>
            <person name="Tadesse D."/>
        </authorList>
    </citation>
    <scope>NUCLEOTIDE SEQUENCE [LARGE SCALE GENOMIC DNA]</scope>
    <source>
        <strain evidence="8 11">ATCC 19366</strain>
    </source>
</reference>
<keyword evidence="5 6" id="KW-0472">Membrane</keyword>
<dbReference type="EMBL" id="MUHB01000007">
    <property type="protein sequence ID" value="OXB05880.1"/>
    <property type="molecule type" value="Genomic_DNA"/>
</dbReference>
<dbReference type="Proteomes" id="UP000198431">
    <property type="component" value="Unassembled WGS sequence"/>
</dbReference>
<name>A0AB36P4R5_9FLAO</name>
<keyword evidence="2" id="KW-1003">Cell membrane</keyword>
<keyword evidence="10" id="KW-1185">Reference proteome</keyword>
<organism evidence="8 11">
    <name type="scientific">Flavobacterium pectinovorum</name>
    <dbReference type="NCBI Taxonomy" id="29533"/>
    <lineage>
        <taxon>Bacteria</taxon>
        <taxon>Pseudomonadati</taxon>
        <taxon>Bacteroidota</taxon>
        <taxon>Flavobacteriia</taxon>
        <taxon>Flavobacteriales</taxon>
        <taxon>Flavobacteriaceae</taxon>
        <taxon>Flavobacterium</taxon>
    </lineage>
</organism>
<feature type="transmembrane region" description="Helical" evidence="6">
    <location>
        <begin position="72"/>
        <end position="92"/>
    </location>
</feature>
<sequence>MKNIKLKNTDQKSSDFIYILEKKLLTSDRDRFFNCIIDFVFILVTIFMVTFVIVIIGNILQWDIYRMWEETLISLGFIGTYLSFAMVYYFIFEGLFGRTLGKIITGSVVINEYGLKPGFGAIFKRTLSRLIPFDALSFLGESGRMWHDSLSDTYVVEKNILEDQMKLQELNLIGTEDII</sequence>
<dbReference type="InterPro" id="IPR051791">
    <property type="entry name" value="Pra-immunoreactive"/>
</dbReference>
<dbReference type="PANTHER" id="PTHR36115">
    <property type="entry name" value="PROLINE-RICH ANTIGEN HOMOLOG-RELATED"/>
    <property type="match status" value="1"/>
</dbReference>
<dbReference type="EMBL" id="FRBX01000002">
    <property type="protein sequence ID" value="SHM14844.1"/>
    <property type="molecule type" value="Genomic_DNA"/>
</dbReference>
<gene>
    <name evidence="8" type="ORF">B0A72_07680</name>
    <name evidence="9" type="ORF">SAMN05444387_2048</name>
</gene>
<dbReference type="GO" id="GO:0005886">
    <property type="term" value="C:plasma membrane"/>
    <property type="evidence" value="ECO:0007669"/>
    <property type="project" value="UniProtKB-SubCell"/>
</dbReference>
<evidence type="ECO:0000256" key="5">
    <source>
        <dbReference type="ARBA" id="ARBA00023136"/>
    </source>
</evidence>
<evidence type="ECO:0000256" key="2">
    <source>
        <dbReference type="ARBA" id="ARBA00022475"/>
    </source>
</evidence>
<dbReference type="AlphaFoldDB" id="A0AB36P4R5"/>
<feature type="transmembrane region" description="Helical" evidence="6">
    <location>
        <begin position="32"/>
        <end position="60"/>
    </location>
</feature>
<evidence type="ECO:0000313" key="10">
    <source>
        <dbReference type="Proteomes" id="UP000184216"/>
    </source>
</evidence>
<evidence type="ECO:0000313" key="9">
    <source>
        <dbReference type="EMBL" id="SHM14844.1"/>
    </source>
</evidence>
<dbReference type="Pfam" id="PF06271">
    <property type="entry name" value="RDD"/>
    <property type="match status" value="1"/>
</dbReference>
<dbReference type="InterPro" id="IPR010432">
    <property type="entry name" value="RDD"/>
</dbReference>
<evidence type="ECO:0000256" key="1">
    <source>
        <dbReference type="ARBA" id="ARBA00004651"/>
    </source>
</evidence>
<comment type="caution">
    <text evidence="8">The sequence shown here is derived from an EMBL/GenBank/DDBJ whole genome shotgun (WGS) entry which is preliminary data.</text>
</comment>
<comment type="subcellular location">
    <subcellularLocation>
        <location evidence="1">Cell membrane</location>
        <topology evidence="1">Multi-pass membrane protein</topology>
    </subcellularLocation>
</comment>
<evidence type="ECO:0000256" key="6">
    <source>
        <dbReference type="SAM" id="Phobius"/>
    </source>
</evidence>
<evidence type="ECO:0000259" key="7">
    <source>
        <dbReference type="Pfam" id="PF06271"/>
    </source>
</evidence>
<evidence type="ECO:0000313" key="11">
    <source>
        <dbReference type="Proteomes" id="UP000198431"/>
    </source>
</evidence>
<proteinExistence type="predicted"/>
<keyword evidence="3 6" id="KW-0812">Transmembrane</keyword>
<dbReference type="PANTHER" id="PTHR36115:SF4">
    <property type="entry name" value="MEMBRANE PROTEIN"/>
    <property type="match status" value="1"/>
</dbReference>
<evidence type="ECO:0000256" key="3">
    <source>
        <dbReference type="ARBA" id="ARBA00022692"/>
    </source>
</evidence>
<accession>A0AB36P4R5</accession>
<evidence type="ECO:0000313" key="8">
    <source>
        <dbReference type="EMBL" id="OXB05880.1"/>
    </source>
</evidence>
<keyword evidence="4 6" id="KW-1133">Transmembrane helix</keyword>
<feature type="domain" description="RDD" evidence="7">
    <location>
        <begin position="30"/>
        <end position="138"/>
    </location>
</feature>